<dbReference type="KEGG" id="nsr:NS506_00459"/>
<organism evidence="4 5">
    <name type="scientific">Nocardia seriolae</name>
    <dbReference type="NCBI Taxonomy" id="37332"/>
    <lineage>
        <taxon>Bacteria</taxon>
        <taxon>Bacillati</taxon>
        <taxon>Actinomycetota</taxon>
        <taxon>Actinomycetes</taxon>
        <taxon>Mycobacteriales</taxon>
        <taxon>Nocardiaceae</taxon>
        <taxon>Nocardia</taxon>
    </lineage>
</organism>
<dbReference type="Pfam" id="PF19054">
    <property type="entry name" value="DUF5753"/>
    <property type="match status" value="1"/>
</dbReference>
<feature type="domain" description="DUF5753" evidence="2">
    <location>
        <begin position="42"/>
        <end position="213"/>
    </location>
</feature>
<sequence>MHHNNVLRSMSSIETDTHTKGTPMQYRTWQHDCSSGLAPLQRSILGEEARTRLIRDWQPEVIIGLLRTEPYARAILRACIDVLGIPSDLETVVATRMQRQQILTQDGHEFRFLIGEWVLYRTVDTHDVMTEQLEHLVNAADNPRLSLGIVPMDARFLAPTTGFLIHDDTKASTEAVGGEIIVTEPEGIALHAKTFDILTRQAVFGNAARQLIEAAAETHRSGHRPRRIETKP</sequence>
<protein>
    <recommendedName>
        <fullName evidence="2">DUF5753 domain-containing protein</fullName>
    </recommendedName>
</protein>
<accession>A0ABC9YWU0</accession>
<evidence type="ECO:0000256" key="1">
    <source>
        <dbReference type="SAM" id="MobiDB-lite"/>
    </source>
</evidence>
<evidence type="ECO:0000313" key="5">
    <source>
        <dbReference type="Proteomes" id="UP000037179"/>
    </source>
</evidence>
<dbReference type="Proteomes" id="UP000037179">
    <property type="component" value="Unassembled WGS sequence"/>
</dbReference>
<reference evidence="3 6" key="3">
    <citation type="submission" date="2016-10" db="EMBL/GenBank/DDBJ databases">
        <title>Genome sequence of Nocardia seriolae strain EM150506, isolated from Anguila japonica.</title>
        <authorList>
            <person name="Han H.-J."/>
        </authorList>
    </citation>
    <scope>NUCLEOTIDE SEQUENCE [LARGE SCALE GENOMIC DNA]</scope>
    <source>
        <strain evidence="3 6">EM150506</strain>
    </source>
</reference>
<name>A0ABC9YWU0_9NOCA</name>
<reference evidence="5" key="1">
    <citation type="submission" date="2015-07" db="EMBL/GenBank/DDBJ databases">
        <title>Nocardia seriolae U-1 whole genome shotgun sequence.</title>
        <authorList>
            <person name="Imajoh M."/>
            <person name="Fukumoto Y."/>
            <person name="Sukeda M."/>
            <person name="Yamane J."/>
            <person name="Yamasaki K."/>
            <person name="Shimizu M."/>
            <person name="Ohnishi K."/>
            <person name="Oshima S."/>
        </authorList>
    </citation>
    <scope>NUCLEOTIDE SEQUENCE [LARGE SCALE GENOMIC DNA]</scope>
    <source>
        <strain evidence="5">U-1</strain>
    </source>
</reference>
<evidence type="ECO:0000313" key="6">
    <source>
        <dbReference type="Proteomes" id="UP000180166"/>
    </source>
</evidence>
<dbReference type="InterPro" id="IPR043917">
    <property type="entry name" value="DUF5753"/>
</dbReference>
<gene>
    <name evidence="3" type="ORF">NS506_00459</name>
    <name evidence="4" type="ORF">NSK11_contig00066-0004</name>
</gene>
<dbReference type="EMBL" id="BBYQ01000066">
    <property type="protein sequence ID" value="GAP29872.1"/>
    <property type="molecule type" value="Genomic_DNA"/>
</dbReference>
<evidence type="ECO:0000313" key="3">
    <source>
        <dbReference type="EMBL" id="APA94541.1"/>
    </source>
</evidence>
<proteinExistence type="predicted"/>
<evidence type="ECO:0000313" key="4">
    <source>
        <dbReference type="EMBL" id="GAP29872.1"/>
    </source>
</evidence>
<dbReference type="AlphaFoldDB" id="A0ABC9YWU0"/>
<reference evidence="4 5" key="2">
    <citation type="journal article" date="2016" name="Genome Announc.">
        <title>Draft Genome Sequence of Erythromycin- and Oxytetracycline-Sensitive Nocardia seriolae Strain U-1 (NBRC 110359).</title>
        <authorList>
            <person name="Imajoh M."/>
            <person name="Sukeda M."/>
            <person name="Shimizu M."/>
            <person name="Yamane J."/>
            <person name="Ohnishi K."/>
            <person name="Oshima S."/>
        </authorList>
    </citation>
    <scope>NUCLEOTIDE SEQUENCE [LARGE SCALE GENOMIC DNA]</scope>
    <source>
        <strain evidence="4 5">U-1</strain>
    </source>
</reference>
<dbReference type="EMBL" id="CP017839">
    <property type="protein sequence ID" value="APA94541.1"/>
    <property type="molecule type" value="Genomic_DNA"/>
</dbReference>
<dbReference type="Proteomes" id="UP000180166">
    <property type="component" value="Chromosome"/>
</dbReference>
<keyword evidence="5" id="KW-1185">Reference proteome</keyword>
<evidence type="ECO:0000259" key="2">
    <source>
        <dbReference type="Pfam" id="PF19054"/>
    </source>
</evidence>
<feature type="region of interest" description="Disordered" evidence="1">
    <location>
        <begin position="1"/>
        <end position="20"/>
    </location>
</feature>